<gene>
    <name evidence="2" type="ORF">T459_09098</name>
</gene>
<proteinExistence type="predicted"/>
<accession>A0A2G2ZYC6</accession>
<feature type="region of interest" description="Disordered" evidence="1">
    <location>
        <begin position="146"/>
        <end position="166"/>
    </location>
</feature>
<keyword evidence="3" id="KW-1185">Reference proteome</keyword>
<evidence type="ECO:0000256" key="1">
    <source>
        <dbReference type="SAM" id="MobiDB-lite"/>
    </source>
</evidence>
<protein>
    <submittedName>
        <fullName evidence="2">Uncharacterized protein</fullName>
    </submittedName>
</protein>
<dbReference type="Gramene" id="PHT86992">
    <property type="protein sequence ID" value="PHT86992"/>
    <property type="gene ID" value="T459_09098"/>
</dbReference>
<organism evidence="2 3">
    <name type="scientific">Capsicum annuum</name>
    <name type="common">Capsicum pepper</name>
    <dbReference type="NCBI Taxonomy" id="4072"/>
    <lineage>
        <taxon>Eukaryota</taxon>
        <taxon>Viridiplantae</taxon>
        <taxon>Streptophyta</taxon>
        <taxon>Embryophyta</taxon>
        <taxon>Tracheophyta</taxon>
        <taxon>Spermatophyta</taxon>
        <taxon>Magnoliopsida</taxon>
        <taxon>eudicotyledons</taxon>
        <taxon>Gunneridae</taxon>
        <taxon>Pentapetalae</taxon>
        <taxon>asterids</taxon>
        <taxon>lamiids</taxon>
        <taxon>Solanales</taxon>
        <taxon>Solanaceae</taxon>
        <taxon>Solanoideae</taxon>
        <taxon>Capsiceae</taxon>
        <taxon>Capsicum</taxon>
    </lineage>
</organism>
<sequence length="211" mass="24730">MMTNVDISNNGETTDVSAIPPPEHNRDIIHKIAKNLYRYHRSKLHDHLKKFATKEESLQNISSNVNEVEWEFLVDYFSSDDFKDKVKDVIAEKVQDIEEDTDMDPIINIAFVQVVGEKSKYILGQRSRIKSANRISRNKIQEQLKAHQKEAEDESRKRESVESKLMDVKNQLEEERRNREVMKVHLVHDQKMLKEIIMALVSHMQSSKVFV</sequence>
<dbReference type="Proteomes" id="UP000222542">
    <property type="component" value="Unassembled WGS sequence"/>
</dbReference>
<dbReference type="EMBL" id="AYRZ02000003">
    <property type="protein sequence ID" value="PHT86992.1"/>
    <property type="molecule type" value="Genomic_DNA"/>
</dbReference>
<feature type="region of interest" description="Disordered" evidence="1">
    <location>
        <begin position="1"/>
        <end position="23"/>
    </location>
</feature>
<reference evidence="2 3" key="2">
    <citation type="journal article" date="2017" name="Genome Biol.">
        <title>New reference genome sequences of hot pepper reveal the massive evolution of plant disease-resistance genes by retroduplication.</title>
        <authorList>
            <person name="Kim S."/>
            <person name="Park J."/>
            <person name="Yeom S.I."/>
            <person name="Kim Y.M."/>
            <person name="Seo E."/>
            <person name="Kim K.T."/>
            <person name="Kim M.S."/>
            <person name="Lee J.M."/>
            <person name="Cheong K."/>
            <person name="Shin H.S."/>
            <person name="Kim S.B."/>
            <person name="Han K."/>
            <person name="Lee J."/>
            <person name="Park M."/>
            <person name="Lee H.A."/>
            <person name="Lee H.Y."/>
            <person name="Lee Y."/>
            <person name="Oh S."/>
            <person name="Lee J.H."/>
            <person name="Choi E."/>
            <person name="Choi E."/>
            <person name="Lee S.E."/>
            <person name="Jeon J."/>
            <person name="Kim H."/>
            <person name="Choi G."/>
            <person name="Song H."/>
            <person name="Lee J."/>
            <person name="Lee S.C."/>
            <person name="Kwon J.K."/>
            <person name="Lee H.Y."/>
            <person name="Koo N."/>
            <person name="Hong Y."/>
            <person name="Kim R.W."/>
            <person name="Kang W.H."/>
            <person name="Huh J.H."/>
            <person name="Kang B.C."/>
            <person name="Yang T.J."/>
            <person name="Lee Y.H."/>
            <person name="Bennetzen J.L."/>
            <person name="Choi D."/>
        </authorList>
    </citation>
    <scope>NUCLEOTIDE SEQUENCE [LARGE SCALE GENOMIC DNA]</scope>
    <source>
        <strain evidence="3">cv. CM334</strain>
    </source>
</reference>
<feature type="compositionally biased region" description="Polar residues" evidence="1">
    <location>
        <begin position="1"/>
        <end position="16"/>
    </location>
</feature>
<dbReference type="STRING" id="4072.A0A2G2ZYC6"/>
<comment type="caution">
    <text evidence="2">The sequence shown here is derived from an EMBL/GenBank/DDBJ whole genome shotgun (WGS) entry which is preliminary data.</text>
</comment>
<reference evidence="2 3" key="1">
    <citation type="journal article" date="2014" name="Nat. Genet.">
        <title>Genome sequence of the hot pepper provides insights into the evolution of pungency in Capsicum species.</title>
        <authorList>
            <person name="Kim S."/>
            <person name="Park M."/>
            <person name="Yeom S.I."/>
            <person name="Kim Y.M."/>
            <person name="Lee J.M."/>
            <person name="Lee H.A."/>
            <person name="Seo E."/>
            <person name="Choi J."/>
            <person name="Cheong K."/>
            <person name="Kim K.T."/>
            <person name="Jung K."/>
            <person name="Lee G.W."/>
            <person name="Oh S.K."/>
            <person name="Bae C."/>
            <person name="Kim S.B."/>
            <person name="Lee H.Y."/>
            <person name="Kim S.Y."/>
            <person name="Kim M.S."/>
            <person name="Kang B.C."/>
            <person name="Jo Y.D."/>
            <person name="Yang H.B."/>
            <person name="Jeong H.J."/>
            <person name="Kang W.H."/>
            <person name="Kwon J.K."/>
            <person name="Shin C."/>
            <person name="Lim J.Y."/>
            <person name="Park J.H."/>
            <person name="Huh J.H."/>
            <person name="Kim J.S."/>
            <person name="Kim B.D."/>
            <person name="Cohen O."/>
            <person name="Paran I."/>
            <person name="Suh M.C."/>
            <person name="Lee S.B."/>
            <person name="Kim Y.K."/>
            <person name="Shin Y."/>
            <person name="Noh S.J."/>
            <person name="Park J."/>
            <person name="Seo Y.S."/>
            <person name="Kwon S.Y."/>
            <person name="Kim H.A."/>
            <person name="Park J.M."/>
            <person name="Kim H.J."/>
            <person name="Choi S.B."/>
            <person name="Bosland P.W."/>
            <person name="Reeves G."/>
            <person name="Jo S.H."/>
            <person name="Lee B.W."/>
            <person name="Cho H.T."/>
            <person name="Choi H.S."/>
            <person name="Lee M.S."/>
            <person name="Yu Y."/>
            <person name="Do Choi Y."/>
            <person name="Park B.S."/>
            <person name="van Deynze A."/>
            <person name="Ashrafi H."/>
            <person name="Hill T."/>
            <person name="Kim W.T."/>
            <person name="Pai H.S."/>
            <person name="Ahn H.K."/>
            <person name="Yeam I."/>
            <person name="Giovannoni J.J."/>
            <person name="Rose J.K."/>
            <person name="Sorensen I."/>
            <person name="Lee S.J."/>
            <person name="Kim R.W."/>
            <person name="Choi I.Y."/>
            <person name="Choi B.S."/>
            <person name="Lim J.S."/>
            <person name="Lee Y.H."/>
            <person name="Choi D."/>
        </authorList>
    </citation>
    <scope>NUCLEOTIDE SEQUENCE [LARGE SCALE GENOMIC DNA]</scope>
    <source>
        <strain evidence="3">cv. CM334</strain>
    </source>
</reference>
<dbReference type="AlphaFoldDB" id="A0A2G2ZYC6"/>
<dbReference type="PANTHER" id="PTHR33499">
    <property type="entry name" value="OS12G0282400 PROTEIN-RELATED"/>
    <property type="match status" value="1"/>
</dbReference>
<name>A0A2G2ZYC6_CAPAN</name>
<evidence type="ECO:0000313" key="2">
    <source>
        <dbReference type="EMBL" id="PHT86992.1"/>
    </source>
</evidence>
<evidence type="ECO:0000313" key="3">
    <source>
        <dbReference type="Proteomes" id="UP000222542"/>
    </source>
</evidence>
<dbReference type="PANTHER" id="PTHR33499:SF43">
    <property type="entry name" value="TRANSPOSASE, PTTA_EN_SPM, PLANT"/>
    <property type="match status" value="1"/>
</dbReference>
<dbReference type="OMA" id="RENVECK"/>